<dbReference type="InterPro" id="IPR008278">
    <property type="entry name" value="4-PPantetheinyl_Trfase_dom"/>
</dbReference>
<dbReference type="Gene3D" id="3.90.470.20">
    <property type="entry name" value="4'-phosphopantetheinyl transferase domain"/>
    <property type="match status" value="1"/>
</dbReference>
<name>A0A449BB85_HAPAX</name>
<evidence type="ECO:0000256" key="2">
    <source>
        <dbReference type="ARBA" id="ARBA00022679"/>
    </source>
</evidence>
<organism evidence="10 11">
    <name type="scientific">Haploplasma axanthum</name>
    <name type="common">Acholeplasma axanthum</name>
    <dbReference type="NCBI Taxonomy" id="29552"/>
    <lineage>
        <taxon>Bacteria</taxon>
        <taxon>Bacillati</taxon>
        <taxon>Mycoplasmatota</taxon>
        <taxon>Mollicutes</taxon>
        <taxon>Acholeplasmatales</taxon>
        <taxon>Acholeplasmataceae</taxon>
        <taxon>Haploplasma</taxon>
    </lineage>
</organism>
<keyword evidence="2 8" id="KW-0808">Transferase</keyword>
<sequence length="117" mass="13332">MIVGIGIDLVQLKEVFEGGLDHYRDLILNEKEKKLCDNIPSTEGQAMFIAGRYAAKEAIFKALRKYNKNLDYHDFAVLNEKDGSTYVETNYKGIDGIIHLTMTHTDEYALAYIVIEK</sequence>
<comment type="cofactor">
    <cofactor evidence="8">
        <name>Mg(2+)</name>
        <dbReference type="ChEBI" id="CHEBI:18420"/>
    </cofactor>
</comment>
<gene>
    <name evidence="8 10" type="primary">acpS</name>
    <name evidence="10" type="ORF">NCTC10138_00027</name>
</gene>
<evidence type="ECO:0000256" key="8">
    <source>
        <dbReference type="HAMAP-Rule" id="MF_00101"/>
    </source>
</evidence>
<evidence type="ECO:0000256" key="7">
    <source>
        <dbReference type="ARBA" id="ARBA00023160"/>
    </source>
</evidence>
<dbReference type="KEGG" id="aaxa:NCTC10138_00027"/>
<dbReference type="InterPro" id="IPR002582">
    <property type="entry name" value="ACPS"/>
</dbReference>
<evidence type="ECO:0000256" key="4">
    <source>
        <dbReference type="ARBA" id="ARBA00022832"/>
    </source>
</evidence>
<keyword evidence="11" id="KW-1185">Reference proteome</keyword>
<evidence type="ECO:0000256" key="6">
    <source>
        <dbReference type="ARBA" id="ARBA00023098"/>
    </source>
</evidence>
<accession>A0A449BB85</accession>
<evidence type="ECO:0000313" key="11">
    <source>
        <dbReference type="Proteomes" id="UP000289841"/>
    </source>
</evidence>
<feature type="binding site" evidence="8">
    <location>
        <position position="57"/>
    </location>
    <ligand>
        <name>Mg(2+)</name>
        <dbReference type="ChEBI" id="CHEBI:18420"/>
    </ligand>
</feature>
<keyword evidence="5 8" id="KW-0460">Magnesium</keyword>
<keyword evidence="3 8" id="KW-0479">Metal-binding</keyword>
<evidence type="ECO:0000256" key="5">
    <source>
        <dbReference type="ARBA" id="ARBA00022842"/>
    </source>
</evidence>
<comment type="catalytic activity">
    <reaction evidence="8">
        <text>apo-[ACP] + CoA = holo-[ACP] + adenosine 3',5'-bisphosphate + H(+)</text>
        <dbReference type="Rhea" id="RHEA:12068"/>
        <dbReference type="Rhea" id="RHEA-COMP:9685"/>
        <dbReference type="Rhea" id="RHEA-COMP:9690"/>
        <dbReference type="ChEBI" id="CHEBI:15378"/>
        <dbReference type="ChEBI" id="CHEBI:29999"/>
        <dbReference type="ChEBI" id="CHEBI:57287"/>
        <dbReference type="ChEBI" id="CHEBI:58343"/>
        <dbReference type="ChEBI" id="CHEBI:64479"/>
        <dbReference type="EC" id="2.7.8.7"/>
    </reaction>
</comment>
<keyword evidence="6 8" id="KW-0443">Lipid metabolism</keyword>
<evidence type="ECO:0000313" key="10">
    <source>
        <dbReference type="EMBL" id="VEU79569.1"/>
    </source>
</evidence>
<proteinExistence type="inferred from homology"/>
<keyword evidence="4 8" id="KW-0276">Fatty acid metabolism</keyword>
<evidence type="ECO:0000259" key="9">
    <source>
        <dbReference type="Pfam" id="PF01648"/>
    </source>
</evidence>
<evidence type="ECO:0000256" key="1">
    <source>
        <dbReference type="ARBA" id="ARBA00022516"/>
    </source>
</evidence>
<keyword evidence="8" id="KW-0963">Cytoplasm</keyword>
<dbReference type="RefSeq" id="WP_026390562.1">
    <property type="nucleotide sequence ID" value="NZ_LR215048.1"/>
</dbReference>
<dbReference type="GO" id="GO:0006633">
    <property type="term" value="P:fatty acid biosynthetic process"/>
    <property type="evidence" value="ECO:0007669"/>
    <property type="project" value="UniProtKB-UniRule"/>
</dbReference>
<dbReference type="STRING" id="1278311.GCA_000428705_01037"/>
<keyword evidence="1 8" id="KW-0444">Lipid biosynthesis</keyword>
<comment type="function">
    <text evidence="8">Transfers the 4'-phosphopantetheine moiety from coenzyme A to a Ser of acyl-carrier-protein.</text>
</comment>
<dbReference type="AlphaFoldDB" id="A0A449BB85"/>
<dbReference type="HAMAP" id="MF_00101">
    <property type="entry name" value="AcpS"/>
    <property type="match status" value="1"/>
</dbReference>
<dbReference type="NCBIfam" id="TIGR00556">
    <property type="entry name" value="pantethn_trn"/>
    <property type="match status" value="1"/>
</dbReference>
<dbReference type="OrthoDB" id="389495at2"/>
<reference evidence="10 11" key="1">
    <citation type="submission" date="2019-01" db="EMBL/GenBank/DDBJ databases">
        <authorList>
            <consortium name="Pathogen Informatics"/>
        </authorList>
    </citation>
    <scope>NUCLEOTIDE SEQUENCE [LARGE SCALE GENOMIC DNA]</scope>
    <source>
        <strain evidence="10 11">NCTC10138</strain>
    </source>
</reference>
<dbReference type="SUPFAM" id="SSF56214">
    <property type="entry name" value="4'-phosphopantetheinyl transferase"/>
    <property type="match status" value="1"/>
</dbReference>
<dbReference type="GO" id="GO:0000287">
    <property type="term" value="F:magnesium ion binding"/>
    <property type="evidence" value="ECO:0007669"/>
    <property type="project" value="UniProtKB-UniRule"/>
</dbReference>
<dbReference type="InterPro" id="IPR004568">
    <property type="entry name" value="Ppantetheine-prot_Trfase_dom"/>
</dbReference>
<evidence type="ECO:0000256" key="3">
    <source>
        <dbReference type="ARBA" id="ARBA00022723"/>
    </source>
</evidence>
<comment type="similarity">
    <text evidence="8">Belongs to the P-Pant transferase superfamily. AcpS family.</text>
</comment>
<dbReference type="EMBL" id="LR215048">
    <property type="protein sequence ID" value="VEU79569.1"/>
    <property type="molecule type" value="Genomic_DNA"/>
</dbReference>
<keyword evidence="7 8" id="KW-0275">Fatty acid biosynthesis</keyword>
<dbReference type="GO" id="GO:0008897">
    <property type="term" value="F:holo-[acyl-carrier-protein] synthase activity"/>
    <property type="evidence" value="ECO:0007669"/>
    <property type="project" value="UniProtKB-UniRule"/>
</dbReference>
<dbReference type="InterPro" id="IPR037143">
    <property type="entry name" value="4-PPantetheinyl_Trfase_dom_sf"/>
</dbReference>
<comment type="subcellular location">
    <subcellularLocation>
        <location evidence="8">Cytoplasm</location>
    </subcellularLocation>
</comment>
<dbReference type="Proteomes" id="UP000289841">
    <property type="component" value="Chromosome"/>
</dbReference>
<dbReference type="Pfam" id="PF01648">
    <property type="entry name" value="ACPS"/>
    <property type="match status" value="1"/>
</dbReference>
<protein>
    <recommendedName>
        <fullName evidence="8">Holo-[acyl-carrier-protein] synthase</fullName>
        <shortName evidence="8">Holo-ACP synthase</shortName>
        <ecNumber evidence="8">2.7.8.7</ecNumber>
    </recommendedName>
    <alternativeName>
        <fullName evidence="8">4'-phosphopantetheinyl transferase AcpS</fullName>
    </alternativeName>
</protein>
<feature type="binding site" evidence="8">
    <location>
        <position position="8"/>
    </location>
    <ligand>
        <name>Mg(2+)</name>
        <dbReference type="ChEBI" id="CHEBI:18420"/>
    </ligand>
</feature>
<dbReference type="EC" id="2.7.8.7" evidence="8"/>
<dbReference type="GO" id="GO:0005737">
    <property type="term" value="C:cytoplasm"/>
    <property type="evidence" value="ECO:0007669"/>
    <property type="project" value="UniProtKB-SubCell"/>
</dbReference>
<feature type="domain" description="4'-phosphopantetheinyl transferase" evidence="9">
    <location>
        <begin position="4"/>
        <end position="112"/>
    </location>
</feature>